<dbReference type="InterPro" id="IPR001073">
    <property type="entry name" value="C1q_dom"/>
</dbReference>
<dbReference type="SMART" id="SM00110">
    <property type="entry name" value="C1Q"/>
    <property type="match status" value="1"/>
</dbReference>
<dbReference type="SUPFAM" id="SSF49842">
    <property type="entry name" value="TNF-like"/>
    <property type="match status" value="1"/>
</dbReference>
<feature type="domain" description="C1q" evidence="4">
    <location>
        <begin position="184"/>
        <end position="333"/>
    </location>
</feature>
<evidence type="ECO:0000313" key="5">
    <source>
        <dbReference type="EMBL" id="CAF3791007.1"/>
    </source>
</evidence>
<dbReference type="GO" id="GO:0005581">
    <property type="term" value="C:collagen trimer"/>
    <property type="evidence" value="ECO:0007669"/>
    <property type="project" value="UniProtKB-KW"/>
</dbReference>
<proteinExistence type="predicted"/>
<protein>
    <recommendedName>
        <fullName evidence="4">C1q domain-containing protein</fullName>
    </recommendedName>
</protein>
<feature type="region of interest" description="Disordered" evidence="3">
    <location>
        <begin position="64"/>
        <end position="102"/>
    </location>
</feature>
<evidence type="ECO:0000313" key="6">
    <source>
        <dbReference type="Proteomes" id="UP000663874"/>
    </source>
</evidence>
<accession>A0A819B1K1</accession>
<evidence type="ECO:0000259" key="4">
    <source>
        <dbReference type="PROSITE" id="PS50871"/>
    </source>
</evidence>
<dbReference type="PANTHER" id="PTHR15427:SF33">
    <property type="entry name" value="COLLAGEN IV NC1 DOMAIN-CONTAINING PROTEIN"/>
    <property type="match status" value="1"/>
</dbReference>
<dbReference type="EMBL" id="CAJOBE010001995">
    <property type="protein sequence ID" value="CAF3791007.1"/>
    <property type="molecule type" value="Genomic_DNA"/>
</dbReference>
<gene>
    <name evidence="5" type="ORF">FNK824_LOCUS14439</name>
</gene>
<dbReference type="Gene3D" id="2.60.120.40">
    <property type="match status" value="1"/>
</dbReference>
<dbReference type="PROSITE" id="PS50871">
    <property type="entry name" value="C1Q"/>
    <property type="match status" value="1"/>
</dbReference>
<dbReference type="AlphaFoldDB" id="A0A819B1K1"/>
<evidence type="ECO:0000256" key="3">
    <source>
        <dbReference type="SAM" id="MobiDB-lite"/>
    </source>
</evidence>
<dbReference type="Pfam" id="PF00386">
    <property type="entry name" value="C1q"/>
    <property type="match status" value="1"/>
</dbReference>
<sequence>MTTASTITTKKPILIIKSSESSTSKSISRNVHFVPDIIIINDDQRKQKFILSIIIAADPGPAINTGSHAAQPPPPPPPYNYYEHRSQQQQPTSSSDTNKRSQYSNYYPEQQYQPSSSAVTYSNLGNKKSSANQCKLHINCPNARSRVTLDIQGPAGPPGPPGKQGMQGPSGPPGLPGPPGRDGYSNLKSAFFVALNKTFSLQDNAAIIIWDDVILNKNNNLNNNTGIYYAPINGLYEFSLTVCVPANQIASVSLCKNTENIVPLWVEGFLTAVKNQKVPIWNTASTTVVLYLNKGDRIYIRAQSREDGDYHFKTSLYGWRYSTFGGFLIHEDN</sequence>
<comment type="caution">
    <text evidence="5">The sequence shown here is derived from an EMBL/GenBank/DDBJ whole genome shotgun (WGS) entry which is preliminary data.</text>
</comment>
<dbReference type="InterPro" id="IPR008983">
    <property type="entry name" value="Tumour_necrosis_fac-like_dom"/>
</dbReference>
<keyword evidence="2" id="KW-0964">Secreted</keyword>
<feature type="compositionally biased region" description="Pro residues" evidence="3">
    <location>
        <begin position="170"/>
        <end position="179"/>
    </location>
</feature>
<reference evidence="5" key="1">
    <citation type="submission" date="2021-02" db="EMBL/GenBank/DDBJ databases">
        <authorList>
            <person name="Nowell W R."/>
        </authorList>
    </citation>
    <scope>NUCLEOTIDE SEQUENCE</scope>
</reference>
<dbReference type="InterPro" id="IPR050392">
    <property type="entry name" value="Collagen/C1q_domain"/>
</dbReference>
<evidence type="ECO:0000256" key="2">
    <source>
        <dbReference type="ARBA" id="ARBA00022525"/>
    </source>
</evidence>
<dbReference type="PANTHER" id="PTHR15427">
    <property type="entry name" value="EMILIN ELASTIN MICROFIBRIL INTERFACE-LOCATED PROTEIN ELASTIN MICROFIBRIL INTERFACER"/>
    <property type="match status" value="1"/>
</dbReference>
<name>A0A819B1K1_9BILA</name>
<evidence type="ECO:0000256" key="1">
    <source>
        <dbReference type="ARBA" id="ARBA00004613"/>
    </source>
</evidence>
<organism evidence="5 6">
    <name type="scientific">Rotaria sordida</name>
    <dbReference type="NCBI Taxonomy" id="392033"/>
    <lineage>
        <taxon>Eukaryota</taxon>
        <taxon>Metazoa</taxon>
        <taxon>Spiralia</taxon>
        <taxon>Gnathifera</taxon>
        <taxon>Rotifera</taxon>
        <taxon>Eurotatoria</taxon>
        <taxon>Bdelloidea</taxon>
        <taxon>Philodinida</taxon>
        <taxon>Philodinidae</taxon>
        <taxon>Rotaria</taxon>
    </lineage>
</organism>
<comment type="subcellular location">
    <subcellularLocation>
        <location evidence="1">Secreted</location>
    </subcellularLocation>
</comment>
<dbReference type="Proteomes" id="UP000663874">
    <property type="component" value="Unassembled WGS sequence"/>
</dbReference>
<feature type="region of interest" description="Disordered" evidence="3">
    <location>
        <begin position="148"/>
        <end position="181"/>
    </location>
</feature>